<dbReference type="NCBIfam" id="NF006878">
    <property type="entry name" value="PRK09375.1-2"/>
    <property type="match status" value="1"/>
</dbReference>
<dbReference type="InterPro" id="IPR003473">
    <property type="entry name" value="NadA"/>
</dbReference>
<dbReference type="Gene3D" id="3.40.50.10800">
    <property type="entry name" value="NadA-like"/>
    <property type="match status" value="3"/>
</dbReference>
<dbReference type="NCBIfam" id="NF006877">
    <property type="entry name" value="PRK09375.1-1"/>
    <property type="match status" value="1"/>
</dbReference>
<feature type="binding site" evidence="10">
    <location>
        <position position="69"/>
    </location>
    <ligand>
        <name>iminosuccinate</name>
        <dbReference type="ChEBI" id="CHEBI:77875"/>
    </ligand>
</feature>
<feature type="binding site" evidence="10">
    <location>
        <position position="48"/>
    </location>
    <ligand>
        <name>iminosuccinate</name>
        <dbReference type="ChEBI" id="CHEBI:77875"/>
    </ligand>
</feature>
<dbReference type="PANTHER" id="PTHR30573">
    <property type="entry name" value="QUINOLINATE SYNTHETASE A"/>
    <property type="match status" value="1"/>
</dbReference>
<keyword evidence="3 10" id="KW-0004">4Fe-4S</keyword>
<keyword evidence="9 10" id="KW-0411">Iron-sulfur</keyword>
<dbReference type="EMBL" id="JAXIVU010000003">
    <property type="protein sequence ID" value="MDY7218764.1"/>
    <property type="molecule type" value="Genomic_DNA"/>
</dbReference>
<dbReference type="Pfam" id="PF02445">
    <property type="entry name" value="NadA"/>
    <property type="match status" value="1"/>
</dbReference>
<proteinExistence type="inferred from homology"/>
<feature type="binding site" evidence="10">
    <location>
        <position position="244"/>
    </location>
    <ligand>
        <name>iminosuccinate</name>
        <dbReference type="ChEBI" id="CHEBI:77875"/>
    </ligand>
</feature>
<dbReference type="EC" id="2.5.1.72" evidence="2 10"/>
<feature type="binding site" evidence="10">
    <location>
        <position position="157"/>
    </location>
    <ligand>
        <name>iminosuccinate</name>
        <dbReference type="ChEBI" id="CHEBI:77875"/>
    </ligand>
</feature>
<evidence type="ECO:0000313" key="12">
    <source>
        <dbReference type="Proteomes" id="UP001294570"/>
    </source>
</evidence>
<organism evidence="11 12">
    <name type="scientific">Denitrificimonas halotolerans</name>
    <dbReference type="NCBI Taxonomy" id="3098930"/>
    <lineage>
        <taxon>Bacteria</taxon>
        <taxon>Pseudomonadati</taxon>
        <taxon>Pseudomonadota</taxon>
        <taxon>Gammaproteobacteria</taxon>
        <taxon>Pseudomonadales</taxon>
        <taxon>Pseudomonadaceae</taxon>
        <taxon>Denitrificimonas</taxon>
    </lineage>
</organism>
<keyword evidence="4 10" id="KW-0963">Cytoplasm</keyword>
<feature type="binding site" evidence="10">
    <location>
        <position position="114"/>
    </location>
    <ligand>
        <name>[4Fe-4S] cluster</name>
        <dbReference type="ChEBI" id="CHEBI:49883"/>
    </ligand>
</feature>
<evidence type="ECO:0000256" key="3">
    <source>
        <dbReference type="ARBA" id="ARBA00022485"/>
    </source>
</evidence>
<dbReference type="NCBIfam" id="TIGR00550">
    <property type="entry name" value="nadA"/>
    <property type="match status" value="1"/>
</dbReference>
<comment type="caution">
    <text evidence="11">The sequence shown here is derived from an EMBL/GenBank/DDBJ whole genome shotgun (WGS) entry which is preliminary data.</text>
</comment>
<keyword evidence="12" id="KW-1185">Reference proteome</keyword>
<evidence type="ECO:0000256" key="7">
    <source>
        <dbReference type="ARBA" id="ARBA00022723"/>
    </source>
</evidence>
<keyword evidence="6 10" id="KW-0808">Transferase</keyword>
<evidence type="ECO:0000256" key="8">
    <source>
        <dbReference type="ARBA" id="ARBA00023004"/>
    </source>
</evidence>
<gene>
    <name evidence="10 11" type="primary">nadA</name>
    <name evidence="11" type="ORF">TOI97_04145</name>
</gene>
<evidence type="ECO:0000256" key="5">
    <source>
        <dbReference type="ARBA" id="ARBA00022642"/>
    </source>
</evidence>
<dbReference type="InterPro" id="IPR036094">
    <property type="entry name" value="NadA_sf"/>
</dbReference>
<evidence type="ECO:0000256" key="1">
    <source>
        <dbReference type="ARBA" id="ARBA00005065"/>
    </source>
</evidence>
<sequence>MTQISERILVQAHLAAKQVEALTPEQEAHYSERIMAELKAKDAVLVAHYYCDPVIQELAEKSGGCVADSLEMARFGSEHSAQTLVVAGVRFMGETAKILNPEKRILMPTLEATCSLDLGCPVKEFSEFCDQHPDRTVVVYANTSAAVKARADWVVTSSCALEIVESLMDNGEKIIWGPDQHLGRYIQRETGADMLLWDGACIVHEEFKAKQLEDMKALYPEAAVLAHPESPTAVLELADVIGSTTQLIKATQELPQEQFIVATDRGIFYKMQQLSPNKTFIEAPTAGEGASCRSCANCPWMAMNTLEALLLSLQNGENEINVDPALIPKAVRPLQRMLDFTRDAQIKLAGNA</sequence>
<dbReference type="SUPFAM" id="SSF142754">
    <property type="entry name" value="NadA-like"/>
    <property type="match status" value="1"/>
</dbReference>
<accession>A0ABU5GPS7</accession>
<feature type="binding site" evidence="10">
    <location>
        <position position="298"/>
    </location>
    <ligand>
        <name>[4Fe-4S] cluster</name>
        <dbReference type="ChEBI" id="CHEBI:49883"/>
    </ligand>
</feature>
<keyword evidence="8 10" id="KW-0408">Iron</keyword>
<dbReference type="PANTHER" id="PTHR30573:SF0">
    <property type="entry name" value="QUINOLINATE SYNTHASE, CHLOROPLASTIC"/>
    <property type="match status" value="1"/>
</dbReference>
<comment type="pathway">
    <text evidence="1 10">Cofactor biosynthesis; NAD(+) biosynthesis; quinolinate from iminoaspartate: step 1/1.</text>
</comment>
<comment type="catalytic activity">
    <reaction evidence="10">
        <text>iminosuccinate + dihydroxyacetone phosphate = quinolinate + phosphate + 2 H2O + H(+)</text>
        <dbReference type="Rhea" id="RHEA:25888"/>
        <dbReference type="ChEBI" id="CHEBI:15377"/>
        <dbReference type="ChEBI" id="CHEBI:15378"/>
        <dbReference type="ChEBI" id="CHEBI:29959"/>
        <dbReference type="ChEBI" id="CHEBI:43474"/>
        <dbReference type="ChEBI" id="CHEBI:57642"/>
        <dbReference type="ChEBI" id="CHEBI:77875"/>
        <dbReference type="EC" id="2.5.1.72"/>
    </reaction>
</comment>
<comment type="function">
    <text evidence="10">Catalyzes the condensation of iminoaspartate with dihydroxyacetone phosphate to form quinolinate.</text>
</comment>
<evidence type="ECO:0000256" key="6">
    <source>
        <dbReference type="ARBA" id="ARBA00022679"/>
    </source>
</evidence>
<comment type="cofactor">
    <cofactor evidence="10">
        <name>[4Fe-4S] cluster</name>
        <dbReference type="ChEBI" id="CHEBI:49883"/>
    </cofactor>
    <text evidence="10">Binds 1 [4Fe-4S] cluster per subunit.</text>
</comment>
<evidence type="ECO:0000313" key="11">
    <source>
        <dbReference type="EMBL" id="MDY7218764.1"/>
    </source>
</evidence>
<feature type="binding site" evidence="10">
    <location>
        <begin position="140"/>
        <end position="142"/>
    </location>
    <ligand>
        <name>iminosuccinate</name>
        <dbReference type="ChEBI" id="CHEBI:77875"/>
    </ligand>
</feature>
<feature type="binding site" evidence="10">
    <location>
        <position position="201"/>
    </location>
    <ligand>
        <name>[4Fe-4S] cluster</name>
        <dbReference type="ChEBI" id="CHEBI:49883"/>
    </ligand>
</feature>
<dbReference type="InterPro" id="IPR023513">
    <property type="entry name" value="Quinolinate_synth_A_type1"/>
</dbReference>
<evidence type="ECO:0000256" key="10">
    <source>
        <dbReference type="HAMAP-Rule" id="MF_00567"/>
    </source>
</evidence>
<name>A0ABU5GPS7_9GAMM</name>
<protein>
    <recommendedName>
        <fullName evidence="2 10">Quinolinate synthase</fullName>
        <ecNumber evidence="2 10">2.5.1.72</ecNumber>
    </recommendedName>
</protein>
<feature type="binding site" evidence="10">
    <location>
        <begin position="227"/>
        <end position="229"/>
    </location>
    <ligand>
        <name>iminosuccinate</name>
        <dbReference type="ChEBI" id="CHEBI:77875"/>
    </ligand>
</feature>
<evidence type="ECO:0000256" key="9">
    <source>
        <dbReference type="ARBA" id="ARBA00023014"/>
    </source>
</evidence>
<dbReference type="Proteomes" id="UP001294570">
    <property type="component" value="Unassembled WGS sequence"/>
</dbReference>
<keyword evidence="7 10" id="KW-0479">Metal-binding</keyword>
<evidence type="ECO:0000256" key="4">
    <source>
        <dbReference type="ARBA" id="ARBA00022490"/>
    </source>
</evidence>
<dbReference type="GO" id="GO:0016740">
    <property type="term" value="F:transferase activity"/>
    <property type="evidence" value="ECO:0007669"/>
    <property type="project" value="UniProtKB-KW"/>
</dbReference>
<evidence type="ECO:0000256" key="2">
    <source>
        <dbReference type="ARBA" id="ARBA00012669"/>
    </source>
</evidence>
<comment type="similarity">
    <text evidence="10">Belongs to the quinolinate synthase family. Type 1 subfamily.</text>
</comment>
<keyword evidence="5 10" id="KW-0662">Pyridine nucleotide biosynthesis</keyword>
<dbReference type="RefSeq" id="WP_321552859.1">
    <property type="nucleotide sequence ID" value="NZ_JAXIVU010000003.1"/>
</dbReference>
<dbReference type="HAMAP" id="MF_00567">
    <property type="entry name" value="NadA_type1"/>
    <property type="match status" value="1"/>
</dbReference>
<comment type="subcellular location">
    <subcellularLocation>
        <location evidence="10">Cytoplasm</location>
    </subcellularLocation>
</comment>
<reference evidence="11 12" key="1">
    <citation type="submission" date="2023-12" db="EMBL/GenBank/DDBJ databases">
        <title>Denitrificimonas halotolerans sp. nov.,a novel species isolated from landfill leachate.</title>
        <authorList>
            <person name="Wang S."/>
        </authorList>
    </citation>
    <scope>NUCLEOTIDE SEQUENCE [LARGE SCALE GENOMIC DNA]</scope>
    <source>
        <strain evidence="11 12">JX-1</strain>
    </source>
</reference>